<dbReference type="PANTHER" id="PTHR35908">
    <property type="entry name" value="HYPOTHETICAL FUSION PROTEIN"/>
    <property type="match status" value="1"/>
</dbReference>
<dbReference type="Proteomes" id="UP000830158">
    <property type="component" value="Chromosome"/>
</dbReference>
<evidence type="ECO:0000313" key="3">
    <source>
        <dbReference type="Proteomes" id="UP000830158"/>
    </source>
</evidence>
<keyword evidence="3" id="KW-1185">Reference proteome</keyword>
<accession>A0ABY4NP96</accession>
<dbReference type="PROSITE" id="PS51819">
    <property type="entry name" value="VOC"/>
    <property type="match status" value="1"/>
</dbReference>
<dbReference type="InterPro" id="IPR041581">
    <property type="entry name" value="Glyoxalase_6"/>
</dbReference>
<organism evidence="2 3">
    <name type="scientific">Amycolatopsis thermalba</name>
    <dbReference type="NCBI Taxonomy" id="944492"/>
    <lineage>
        <taxon>Bacteria</taxon>
        <taxon>Bacillati</taxon>
        <taxon>Actinomycetota</taxon>
        <taxon>Actinomycetes</taxon>
        <taxon>Pseudonocardiales</taxon>
        <taxon>Pseudonocardiaceae</taxon>
        <taxon>Amycolatopsis</taxon>
    </lineage>
</organism>
<reference evidence="2" key="1">
    <citation type="submission" date="2022-01" db="EMBL/GenBank/DDBJ databases">
        <title>PSI-footprinting approach for the identification of protein synthesis inhibitor producers.</title>
        <authorList>
            <person name="Handel F."/>
            <person name="Kulik A."/>
            <person name="Wex K.W."/>
            <person name="Berscheid A."/>
            <person name="Saur J.S."/>
            <person name="Winkler A."/>
            <person name="Wibberg D."/>
            <person name="Kalinowski J."/>
            <person name="Broetz-Oesterhelt H."/>
            <person name="Mast Y."/>
        </authorList>
    </citation>
    <scope>NUCLEOTIDE SEQUENCE</scope>
    <source>
        <strain evidence="2">KNN 49.3e</strain>
    </source>
</reference>
<dbReference type="EMBL" id="CP091196">
    <property type="protein sequence ID" value="UQS22515.1"/>
    <property type="molecule type" value="Genomic_DNA"/>
</dbReference>
<dbReference type="SUPFAM" id="SSF54593">
    <property type="entry name" value="Glyoxalase/Bleomycin resistance protein/Dihydroxybiphenyl dioxygenase"/>
    <property type="match status" value="1"/>
</dbReference>
<feature type="domain" description="VOC" evidence="1">
    <location>
        <begin position="3"/>
        <end position="118"/>
    </location>
</feature>
<evidence type="ECO:0000259" key="1">
    <source>
        <dbReference type="PROSITE" id="PS51819"/>
    </source>
</evidence>
<dbReference type="InterPro" id="IPR037523">
    <property type="entry name" value="VOC_core"/>
</dbReference>
<dbReference type="CDD" id="cd06587">
    <property type="entry name" value="VOC"/>
    <property type="match status" value="1"/>
</dbReference>
<gene>
    <name evidence="2" type="ORF">L1857_06610</name>
</gene>
<evidence type="ECO:0000313" key="2">
    <source>
        <dbReference type="EMBL" id="UQS22515.1"/>
    </source>
</evidence>
<sequence>MLRLGIPVLGVDDLPRAETFWTKALGLRPTGEWVNENWRTLSGADGPVLALMRSETPVQRHPRVHLDLFVDSAEEQAAETARLVALGAVQVDWELYPEDPDFVVLADPEGNVFCIVDLGHGAAN</sequence>
<dbReference type="RefSeq" id="WP_116111522.1">
    <property type="nucleotide sequence ID" value="NZ_CP091196.1"/>
</dbReference>
<protein>
    <submittedName>
        <fullName evidence="2">VOC family protein</fullName>
    </submittedName>
</protein>
<dbReference type="PANTHER" id="PTHR35908:SF1">
    <property type="entry name" value="CONSERVED PROTEIN"/>
    <property type="match status" value="1"/>
</dbReference>
<dbReference type="InterPro" id="IPR029068">
    <property type="entry name" value="Glyas_Bleomycin-R_OHBP_Dase"/>
</dbReference>
<name>A0ABY4NP96_9PSEU</name>
<proteinExistence type="predicted"/>
<dbReference type="Pfam" id="PF18029">
    <property type="entry name" value="Glyoxalase_6"/>
    <property type="match status" value="1"/>
</dbReference>
<dbReference type="Gene3D" id="3.10.180.10">
    <property type="entry name" value="2,3-Dihydroxybiphenyl 1,2-Dioxygenase, domain 1"/>
    <property type="match status" value="1"/>
</dbReference>